<dbReference type="PANTHER" id="PTHR31212">
    <property type="entry name" value="ALPHA-KETOGLUTARATE-DEPENDENT DIOXYGENASE ALKB HOMOLOG 3"/>
    <property type="match status" value="1"/>
</dbReference>
<dbReference type="STRING" id="1314674.A0A0D7B119"/>
<feature type="domain" description="Fe2OG dioxygenase" evidence="1">
    <location>
        <begin position="118"/>
        <end position="226"/>
    </location>
</feature>
<dbReference type="OrthoDB" id="445341at2759"/>
<dbReference type="InterPro" id="IPR005123">
    <property type="entry name" value="Oxoglu/Fe-dep_dioxygenase_dom"/>
</dbReference>
<reference evidence="2 3" key="1">
    <citation type="journal article" date="2015" name="Fungal Genet. Biol.">
        <title>Evolution of novel wood decay mechanisms in Agaricales revealed by the genome sequences of Fistulina hepatica and Cylindrobasidium torrendii.</title>
        <authorList>
            <person name="Floudas D."/>
            <person name="Held B.W."/>
            <person name="Riley R."/>
            <person name="Nagy L.G."/>
            <person name="Koehler G."/>
            <person name="Ransdell A.S."/>
            <person name="Younus H."/>
            <person name="Chow J."/>
            <person name="Chiniquy J."/>
            <person name="Lipzen A."/>
            <person name="Tritt A."/>
            <person name="Sun H."/>
            <person name="Haridas S."/>
            <person name="LaButti K."/>
            <person name="Ohm R.A."/>
            <person name="Kues U."/>
            <person name="Blanchette R.A."/>
            <person name="Grigoriev I.V."/>
            <person name="Minto R.E."/>
            <person name="Hibbett D.S."/>
        </authorList>
    </citation>
    <scope>NUCLEOTIDE SEQUENCE [LARGE SCALE GENOMIC DNA]</scope>
    <source>
        <strain evidence="2 3">FP15055 ss-10</strain>
    </source>
</reference>
<dbReference type="InterPro" id="IPR037151">
    <property type="entry name" value="AlkB-like_sf"/>
</dbReference>
<dbReference type="PANTHER" id="PTHR31212:SF5">
    <property type="entry name" value="ISOCHORISMATASE FAMILY PROTEIN FAMILY (AFU_ORTHOLOGUE AFUA_3G14500)"/>
    <property type="match status" value="1"/>
</dbReference>
<dbReference type="GO" id="GO:0006307">
    <property type="term" value="P:DNA alkylation repair"/>
    <property type="evidence" value="ECO:0007669"/>
    <property type="project" value="InterPro"/>
</dbReference>
<accession>A0A0D7B119</accession>
<keyword evidence="3" id="KW-1185">Reference proteome</keyword>
<dbReference type="Gene3D" id="2.60.120.590">
    <property type="entry name" value="Alpha-ketoglutarate-dependent dioxygenase AlkB-like"/>
    <property type="match status" value="1"/>
</dbReference>
<dbReference type="GO" id="GO:0051213">
    <property type="term" value="F:dioxygenase activity"/>
    <property type="evidence" value="ECO:0007669"/>
    <property type="project" value="InterPro"/>
</dbReference>
<dbReference type="SUPFAM" id="SSF51197">
    <property type="entry name" value="Clavaminate synthase-like"/>
    <property type="match status" value="1"/>
</dbReference>
<evidence type="ECO:0000259" key="1">
    <source>
        <dbReference type="PROSITE" id="PS51471"/>
    </source>
</evidence>
<dbReference type="AlphaFoldDB" id="A0A0D7B119"/>
<name>A0A0D7B119_9AGAR</name>
<protein>
    <recommendedName>
        <fullName evidence="1">Fe2OG dioxygenase domain-containing protein</fullName>
    </recommendedName>
</protein>
<dbReference type="EMBL" id="KN880668">
    <property type="protein sequence ID" value="KIY63854.1"/>
    <property type="molecule type" value="Genomic_DNA"/>
</dbReference>
<evidence type="ECO:0000313" key="3">
    <source>
        <dbReference type="Proteomes" id="UP000054007"/>
    </source>
</evidence>
<dbReference type="PROSITE" id="PS51471">
    <property type="entry name" value="FE2OG_OXY"/>
    <property type="match status" value="1"/>
</dbReference>
<evidence type="ECO:0000313" key="2">
    <source>
        <dbReference type="EMBL" id="KIY63854.1"/>
    </source>
</evidence>
<proteinExistence type="predicted"/>
<organism evidence="2 3">
    <name type="scientific">Cylindrobasidium torrendii FP15055 ss-10</name>
    <dbReference type="NCBI Taxonomy" id="1314674"/>
    <lineage>
        <taxon>Eukaryota</taxon>
        <taxon>Fungi</taxon>
        <taxon>Dikarya</taxon>
        <taxon>Basidiomycota</taxon>
        <taxon>Agaricomycotina</taxon>
        <taxon>Agaricomycetes</taxon>
        <taxon>Agaricomycetidae</taxon>
        <taxon>Agaricales</taxon>
        <taxon>Marasmiineae</taxon>
        <taxon>Physalacriaceae</taxon>
        <taxon>Cylindrobasidium</taxon>
    </lineage>
</organism>
<dbReference type="Proteomes" id="UP000054007">
    <property type="component" value="Unassembled WGS sequence"/>
</dbReference>
<dbReference type="Pfam" id="PF13532">
    <property type="entry name" value="2OG-FeII_Oxy_2"/>
    <property type="match status" value="1"/>
</dbReference>
<dbReference type="InterPro" id="IPR027450">
    <property type="entry name" value="AlkB-like"/>
</dbReference>
<dbReference type="InterPro" id="IPR032854">
    <property type="entry name" value="ALKBH3"/>
</dbReference>
<gene>
    <name evidence="2" type="ORF">CYLTODRAFT_493575</name>
</gene>
<sequence>MALSNSSKTPASLPGQHKHLVLGAGDVIAEGDTFLVENLLDDDLCNGVLPRLKDEVRWETMHHRGGEVPRRVAVQGIIEPDGSIPVYRHPADESPVLHPFTPTVAAIARVVSTKLNHPVNHVLIQHYRNGADFISEHSDKSIDIVRSSSIVNVSLGAQRTMFLRTKKDAGPKRAVRVPLPHNSMFVLGLKSNRIWQHGIHADNRPEKTKEAEARGERISLTFRWIGTYLSEDSRLIWGQGATGKTKAEAKSVINGVLDETQALIDAFGKENSQSNFDWDEVYGEGSDVLHFQPNT</sequence>